<reference evidence="13 14" key="1">
    <citation type="submission" date="2016-12" db="EMBL/GenBank/DDBJ databases">
        <title>The genomes of Aspergillus section Nigri reveals drivers in fungal speciation.</title>
        <authorList>
            <consortium name="DOE Joint Genome Institute"/>
            <person name="Vesth T.C."/>
            <person name="Nybo J."/>
            <person name="Theobald S."/>
            <person name="Brandl J."/>
            <person name="Frisvad J.C."/>
            <person name="Nielsen K.F."/>
            <person name="Lyhne E.K."/>
            <person name="Kogle M.E."/>
            <person name="Kuo A."/>
            <person name="Riley R."/>
            <person name="Clum A."/>
            <person name="Nolan M."/>
            <person name="Lipzen A."/>
            <person name="Salamov A."/>
            <person name="Henrissat B."/>
            <person name="Wiebenga A."/>
            <person name="De Vries R.P."/>
            <person name="Grigoriev I.V."/>
            <person name="Mortensen U.H."/>
            <person name="Andersen M.R."/>
            <person name="Baker S.E."/>
        </authorList>
    </citation>
    <scope>NUCLEOTIDE SEQUENCE [LARGE SCALE GENOMIC DNA]</scope>
    <source>
        <strain evidence="13 14">IBT 23096</strain>
    </source>
</reference>
<name>A0A2I2GN72_9EURO</name>
<organism evidence="13 14">
    <name type="scientific">Aspergillus steynii IBT 23096</name>
    <dbReference type="NCBI Taxonomy" id="1392250"/>
    <lineage>
        <taxon>Eukaryota</taxon>
        <taxon>Fungi</taxon>
        <taxon>Dikarya</taxon>
        <taxon>Ascomycota</taxon>
        <taxon>Pezizomycotina</taxon>
        <taxon>Eurotiomycetes</taxon>
        <taxon>Eurotiomycetidae</taxon>
        <taxon>Eurotiales</taxon>
        <taxon>Aspergillaceae</taxon>
        <taxon>Aspergillus</taxon>
        <taxon>Aspergillus subgen. Circumdati</taxon>
    </lineage>
</organism>
<feature type="compositionally biased region" description="Polar residues" evidence="10">
    <location>
        <begin position="367"/>
        <end position="383"/>
    </location>
</feature>
<evidence type="ECO:0000256" key="6">
    <source>
        <dbReference type="ARBA" id="ARBA00023054"/>
    </source>
</evidence>
<gene>
    <name evidence="13" type="ORF">P170DRAFT_460491</name>
</gene>
<keyword evidence="8" id="KW-0137">Centromere</keyword>
<dbReference type="Pfam" id="PF07557">
    <property type="entry name" value="Shugoshin_C"/>
    <property type="match status" value="1"/>
</dbReference>
<feature type="compositionally biased region" description="Basic residues" evidence="10">
    <location>
        <begin position="691"/>
        <end position="704"/>
    </location>
</feature>
<feature type="compositionally biased region" description="Polar residues" evidence="10">
    <location>
        <begin position="533"/>
        <end position="550"/>
    </location>
</feature>
<feature type="compositionally biased region" description="Low complexity" evidence="10">
    <location>
        <begin position="639"/>
        <end position="654"/>
    </location>
</feature>
<evidence type="ECO:0000313" key="14">
    <source>
        <dbReference type="Proteomes" id="UP000234275"/>
    </source>
</evidence>
<dbReference type="GO" id="GO:0000779">
    <property type="term" value="C:condensed chromosome, centromeric region"/>
    <property type="evidence" value="ECO:0007669"/>
    <property type="project" value="UniProtKB-ARBA"/>
</dbReference>
<feature type="compositionally biased region" description="Polar residues" evidence="10">
    <location>
        <begin position="497"/>
        <end position="506"/>
    </location>
</feature>
<feature type="region of interest" description="Disordered" evidence="10">
    <location>
        <begin position="600"/>
        <end position="704"/>
    </location>
</feature>
<dbReference type="Proteomes" id="UP000234275">
    <property type="component" value="Unassembled WGS sequence"/>
</dbReference>
<feature type="domain" description="Shugoshin C-terminal" evidence="11">
    <location>
        <begin position="437"/>
        <end position="460"/>
    </location>
</feature>
<feature type="coiled-coil region" evidence="9">
    <location>
        <begin position="14"/>
        <end position="59"/>
    </location>
</feature>
<evidence type="ECO:0000256" key="2">
    <source>
        <dbReference type="ARBA" id="ARBA00010845"/>
    </source>
</evidence>
<dbReference type="Pfam" id="PF07558">
    <property type="entry name" value="Shugoshin_N"/>
    <property type="match status" value="1"/>
</dbReference>
<comment type="subcellular location">
    <subcellularLocation>
        <location evidence="1">Chromosome</location>
        <location evidence="1">Centromere</location>
    </subcellularLocation>
</comment>
<keyword evidence="4" id="KW-0132">Cell division</keyword>
<evidence type="ECO:0000259" key="12">
    <source>
        <dbReference type="Pfam" id="PF07558"/>
    </source>
</evidence>
<feature type="domain" description="Shugoshin N-terminal coiled-coil" evidence="12">
    <location>
        <begin position="17"/>
        <end position="61"/>
    </location>
</feature>
<keyword evidence="14" id="KW-1185">Reference proteome</keyword>
<evidence type="ECO:0000256" key="8">
    <source>
        <dbReference type="ARBA" id="ARBA00023328"/>
    </source>
</evidence>
<dbReference type="GO" id="GO:0045132">
    <property type="term" value="P:meiotic chromosome segregation"/>
    <property type="evidence" value="ECO:0007669"/>
    <property type="project" value="InterPro"/>
</dbReference>
<dbReference type="VEuPathDB" id="FungiDB:P170DRAFT_460491"/>
<evidence type="ECO:0000256" key="9">
    <source>
        <dbReference type="SAM" id="Coils"/>
    </source>
</evidence>
<feature type="compositionally biased region" description="Polar residues" evidence="10">
    <location>
        <begin position="516"/>
        <end position="526"/>
    </location>
</feature>
<evidence type="ECO:0000259" key="11">
    <source>
        <dbReference type="Pfam" id="PF07557"/>
    </source>
</evidence>
<evidence type="ECO:0000313" key="13">
    <source>
        <dbReference type="EMBL" id="PLB54316.1"/>
    </source>
</evidence>
<dbReference type="InterPro" id="IPR011516">
    <property type="entry name" value="Shugoshin_N"/>
</dbReference>
<feature type="compositionally biased region" description="Polar residues" evidence="10">
    <location>
        <begin position="471"/>
        <end position="485"/>
    </location>
</feature>
<keyword evidence="7" id="KW-0131">Cell cycle</keyword>
<comment type="similarity">
    <text evidence="2">Belongs to the shugoshin family.</text>
</comment>
<evidence type="ECO:0008006" key="15">
    <source>
        <dbReference type="Google" id="ProtNLM"/>
    </source>
</evidence>
<evidence type="ECO:0000256" key="5">
    <source>
        <dbReference type="ARBA" id="ARBA00022829"/>
    </source>
</evidence>
<feature type="compositionally biased region" description="Polar residues" evidence="10">
    <location>
        <begin position="677"/>
        <end position="686"/>
    </location>
</feature>
<dbReference type="GO" id="GO:0005634">
    <property type="term" value="C:nucleus"/>
    <property type="evidence" value="ECO:0007669"/>
    <property type="project" value="InterPro"/>
</dbReference>
<protein>
    <recommendedName>
        <fullName evidence="15">Shugoshin C-terminal domain-containing protein</fullName>
    </recommendedName>
</protein>
<dbReference type="OrthoDB" id="4501731at2759"/>
<dbReference type="AlphaFoldDB" id="A0A2I2GN72"/>
<proteinExistence type="inferred from homology"/>
<evidence type="ECO:0000256" key="3">
    <source>
        <dbReference type="ARBA" id="ARBA00022454"/>
    </source>
</evidence>
<feature type="compositionally biased region" description="Basic residues" evidence="10">
    <location>
        <begin position="604"/>
        <end position="615"/>
    </location>
</feature>
<accession>A0A2I2GN72</accession>
<keyword evidence="3" id="KW-0158">Chromosome</keyword>
<keyword evidence="5" id="KW-0159">Chromosome partition</keyword>
<evidence type="ECO:0000256" key="10">
    <source>
        <dbReference type="SAM" id="MobiDB-lite"/>
    </source>
</evidence>
<feature type="region of interest" description="Disordered" evidence="10">
    <location>
        <begin position="307"/>
        <end position="570"/>
    </location>
</feature>
<dbReference type="InterPro" id="IPR011515">
    <property type="entry name" value="Shugoshin_C"/>
</dbReference>
<keyword evidence="6 9" id="KW-0175">Coiled coil</keyword>
<dbReference type="GO" id="GO:0051301">
    <property type="term" value="P:cell division"/>
    <property type="evidence" value="ECO:0007669"/>
    <property type="project" value="UniProtKB-KW"/>
</dbReference>
<dbReference type="EMBL" id="MSFO01000001">
    <property type="protein sequence ID" value="PLB54316.1"/>
    <property type="molecule type" value="Genomic_DNA"/>
</dbReference>
<dbReference type="GeneID" id="36559642"/>
<comment type="caution">
    <text evidence="13">The sequence shown here is derived from an EMBL/GenBank/DDBJ whole genome shotgun (WGS) entry which is preliminary data.</text>
</comment>
<feature type="compositionally biased region" description="Basic and acidic residues" evidence="10">
    <location>
        <begin position="453"/>
        <end position="462"/>
    </location>
</feature>
<evidence type="ECO:0000256" key="4">
    <source>
        <dbReference type="ARBA" id="ARBA00022618"/>
    </source>
</evidence>
<dbReference type="RefSeq" id="XP_024709618.1">
    <property type="nucleotide sequence ID" value="XM_024851944.1"/>
</dbReference>
<evidence type="ECO:0000256" key="7">
    <source>
        <dbReference type="ARBA" id="ARBA00023306"/>
    </source>
</evidence>
<evidence type="ECO:0000256" key="1">
    <source>
        <dbReference type="ARBA" id="ARBA00004584"/>
    </source>
</evidence>
<sequence>MARLNESTASVESVEALKRRFVRQNRELARVNSMQSLRIRSLESEVSHLLAENVSLREQTITLGQEIDRYEAAKLLHDGVYDIKTKLENKLVELNNLVIGLGALPRQFSKTYNERFDSGAQRDSAQSNWDQRREANYEPNFAPEQDWRLPVIPEDQDYPRDESGSYELLVSIDSTAETPTPLIAESSTTQAQFEQTNSHLPSSNGFADYKTIEGVSGINDSFLPPTLETRKKRKYNTTSTNEPLHVNSESIQSYLSPERLQSTNIKDDFSPEYETAVTTSPEDDFKFNRPTALRKCERSEPCVDLAVKGPPEVKNDPMGNGQPKRKALKPKNPNLDLVSSGRLRAPAKGNHFQPSVVGGVRNEEYASKSTTANESISPGQNTRMGGDDADDSDDHGDERKHKPTTTEPGCTKEELKPSSPLTAVPNEASTALSDAPSRPTRRQRAVVSYAEPNLRDKMRRSNNELIAAVGNGQSRRVSNSQITKTDTCDGSIGRANSRVNSSSMDMDSTAVPFSDGSATHQMNSVSQRKRKNSPSLDTSSGKYRSSNGSIDASPVVMSPSYERQPKNKSIRELKTNMEGRSRQPEFGNIGDASVELADVSKTAPHTKKQARRHSSNQRSYSREPPPLQHNKVVSDKESPSASSPSFLARLSSSSDPIMDEMSAPSEIQADVSESLHNESTSLEIGTSQTRRAQRVSVRRRSMML</sequence>